<dbReference type="GO" id="GO:0005886">
    <property type="term" value="C:plasma membrane"/>
    <property type="evidence" value="ECO:0007669"/>
    <property type="project" value="UniProtKB-SubCell"/>
</dbReference>
<keyword evidence="6" id="KW-0677">Repeat</keyword>
<keyword evidence="7 15" id="KW-0106">Calcium</keyword>
<evidence type="ECO:0000256" key="4">
    <source>
        <dbReference type="ARBA" id="ARBA00022692"/>
    </source>
</evidence>
<keyword evidence="10 17" id="KW-0472">Membrane</keyword>
<feature type="domain" description="Cadherin" evidence="19">
    <location>
        <begin position="2254"/>
        <end position="2359"/>
    </location>
</feature>
<evidence type="ECO:0000256" key="18">
    <source>
        <dbReference type="SAM" id="SignalP"/>
    </source>
</evidence>
<evidence type="ECO:0000256" key="1">
    <source>
        <dbReference type="ARBA" id="ARBA00004251"/>
    </source>
</evidence>
<feature type="domain" description="Cadherin" evidence="19">
    <location>
        <begin position="579"/>
        <end position="685"/>
    </location>
</feature>
<feature type="domain" description="Cadherin" evidence="19">
    <location>
        <begin position="1629"/>
        <end position="1732"/>
    </location>
</feature>
<feature type="transmembrane region" description="Helical" evidence="17">
    <location>
        <begin position="2812"/>
        <end position="2838"/>
    </location>
</feature>
<feature type="region of interest" description="Disordered" evidence="16">
    <location>
        <begin position="2936"/>
        <end position="2964"/>
    </location>
</feature>
<dbReference type="GO" id="GO:0072137">
    <property type="term" value="P:condensed mesenchymal cell proliferation"/>
    <property type="evidence" value="ECO:0007669"/>
    <property type="project" value="Ensembl"/>
</dbReference>
<dbReference type="GO" id="GO:0007157">
    <property type="term" value="P:heterophilic cell-cell adhesion via plasma membrane cell adhesion molecules"/>
    <property type="evidence" value="ECO:0007669"/>
    <property type="project" value="Ensembl"/>
</dbReference>
<feature type="domain" description="Cadherin" evidence="19">
    <location>
        <begin position="2691"/>
        <end position="2810"/>
    </location>
</feature>
<dbReference type="GO" id="GO:0035329">
    <property type="term" value="P:hippo signaling"/>
    <property type="evidence" value="ECO:0007669"/>
    <property type="project" value="Ensembl"/>
</dbReference>
<feature type="domain" description="Cadherin" evidence="19">
    <location>
        <begin position="374"/>
        <end position="472"/>
    </location>
</feature>
<feature type="compositionally biased region" description="Gly residues" evidence="16">
    <location>
        <begin position="2888"/>
        <end position="2897"/>
    </location>
</feature>
<feature type="domain" description="Cadherin" evidence="19">
    <location>
        <begin position="2154"/>
        <end position="2253"/>
    </location>
</feature>
<evidence type="ECO:0000256" key="14">
    <source>
        <dbReference type="ARBA" id="ARBA00079083"/>
    </source>
</evidence>
<dbReference type="PROSITE" id="PS00232">
    <property type="entry name" value="CADHERIN_1"/>
    <property type="match status" value="11"/>
</dbReference>
<dbReference type="Gene3D" id="2.60.40.60">
    <property type="entry name" value="Cadherins"/>
    <property type="match status" value="26"/>
</dbReference>
<dbReference type="FunFam" id="2.60.40.60:FF:000201">
    <property type="entry name" value="Dachsous cadherin-related 1"/>
    <property type="match status" value="1"/>
</dbReference>
<dbReference type="PANTHER" id="PTHR24028">
    <property type="entry name" value="CADHERIN-87A"/>
    <property type="match status" value="1"/>
</dbReference>
<dbReference type="FunFam" id="2.60.40.60:FF:000254">
    <property type="entry name" value="Dachsous cadherin-related 1"/>
    <property type="match status" value="1"/>
</dbReference>
<dbReference type="GO" id="GO:0032185">
    <property type="term" value="P:septin cytoskeleton organization"/>
    <property type="evidence" value="ECO:0007669"/>
    <property type="project" value="Ensembl"/>
</dbReference>
<dbReference type="PRINTS" id="PR00205">
    <property type="entry name" value="CADHERIN"/>
</dbReference>
<dbReference type="GO" id="GO:0005509">
    <property type="term" value="F:calcium ion binding"/>
    <property type="evidence" value="ECO:0007669"/>
    <property type="project" value="UniProtKB-UniRule"/>
</dbReference>
<dbReference type="GO" id="GO:0048565">
    <property type="term" value="P:digestive tract development"/>
    <property type="evidence" value="ECO:0007669"/>
    <property type="project" value="Ensembl"/>
</dbReference>
<sequence>MQKELGIVPSCPGMKSPRPHLLLPLLLLLLLLLGAGVPGAWGQAGSLDLQIDEEQPVGTLIGDISAGLPAGTAAPLMYFISAQEGSGVGTDLAIDEHSGVVRTARVLDREQRDRYRFTAVTPDGATVEVTVRVADINDHAPAFPQAQAALQVPEHTAFGTRYPLEPARDADAGRLGTQGYALSGDGAGETFRLETRPGPDGTPVPELVVTGELDRENRSHYMLQLEAYDGGSPPRRAQALLDVTLLDINDHAPAFNQSRYHAVVSESLAPGSPVLQVFASDADAGVNGAVTYEINRRQSEGDGPFSIDAHTGLLQLERPLDFEQRRVHELVVQARDGGAHPELGSAFVTVHVRDANDNQPSMTVIFLSADGSPQVSEAAPPGQLVARISVSDPDDGDFAHVNVSLEGGEGHFALSTQDSVIYLVCVARRLDREERDAYNLRVTATDSGSPPLRAEAAFVLHVTDVNDNAPAFDRQLYRPEPLPEVALPGSFVVRVTARDPDQGTNGQVTYSLAPGAHTHWFSIDPTSGIITTAASLDYELEPQPQLTVVATDGGLPPLASSATVSVALQDVNDNEPQFQRTFYNASLPEGTQPGTCFLQVTATDADSGPFGLLSYSLGAGLGSSGSPPFHIDAHSGDVCTTRTLDRDQGPSSFDFTVTAVDGGGLKSMVYVKVFLSDENDNRPQFYPREYAASISAQSPPGTAVLRLRAHDPDQGSHGRLSYHILAGNSPPLFTLDEQSGLLTVAWPLARRANSVVQLEIGAQDGGGLQAEPSARVNISIVPGTPTPPIFEQLQYVFSVPEDVAPGTSVGIVQAHNPPGRLAPVTLSLSGGDPRGLFSLDAVSGLLQTLRPLDRELLGPVLELEVRAGSGVPPAFAVARVRVLLDDVNDNSPAFPAPEDTVLLPPNTAPGTPIYTLRALDPDSGVNSRVTFTLLAGGGGAFTVDPTTGHVRLMRPLGPSGGPAHDLELEARDGGSPPRTSHFRLRVVVQDVGTRGLAPRFNSPTYRVDLPSGTTAGTQVLQVQAQAPDGGPITYHLAAEGASSPFGLEPQSGWLWVRAALDREAQELYILKVMAVSGSKAELGQQTGTATVRVSILNQNEHSPRLSEDPTFLAMAENQPPGTSVGRVFATDRDSGPNGRLTYSLQQLSEDSKAFRIHPQTGEVTTLQTLDREQQSSYQLLVQVQDGGSPPRSTTGTVHVAVLDLNDNSPTFLQASGAAGGGLPIQVPDRVPPGTLVTTLQAKDPDEGENGTILYTLTGPGSELFSLHPHSGELLTAAPLIRAERPHYVLTLSAHDQGSPPRSASLQLLVQVLPSARLAEPPPDLAERDPAAPVPVVLTVTAAEGLRPGSLLGSVAAPEPAGVGALTYTLVGGADPEGTFALDAASGRLYLARPLDFEAGPPWRALTVRAEGPGGAGARLLRVFASPSRVRLPEDQPPGPAALHVVARDPDLGEAARVSYRLASGGDGHFRLHSSTGALSVVRPLDREQRAEHVLTVVASDHGSPPRSATQVLTVSVADVNDEAPTFQQQEYSVLLRENSPPGTSLLTLRATDPDVGANGQVTYGGVSSESFSLDPDTGVLTTLRALDREEQEEIILTVYAQDRGSPPRLTHVTIRVAVEDENDHAPTFGSAHLSLEVPEGQDPQTLTMLRASDPDVGANGQLQYRILDGDPSGAFVLDLASGEFGTMRPLDREVEPAFQLRIEAWDGGQPALSATLLLTVTVLDANDHAPAFPVPAYSVEVPEDVPAGTLLLQLQAHDPDAGANGHVTYYLGAGTAGAFLLEPSSGELRTAAALDREQCPSYTFSVSAVDGAAAGPLSTTVSVTITVRDVNDHAPTFPTSPLRLRLPRPGPSFSTPTLALATLRAEDRDAGANASILYRLAGTPPPGTTVDSYTGEIRVARSPVALGPRDRVLFIVATDLGRPARSATGVIIVGLQGEAERGPRFPRASSEATIRENAPPGTPIVSPRAVHAGGTNGPITYSILSGNEKGTFSIQPSTGAITVRSAEGLDFEVSPRLRLVLQAESGGAFAFTVLTLTLQDANDNAPRFLRPHYVAFLPESRPLEGPLLQVEADDLDQGSGGQISYSLAASQPARGLFHVDPTTGTITTTAILDREIWAETRLVLMATDRGSPALVGSATLTVMVIDTNDNRPTIPQPWELRVSEDALLGSEIAQVTGNDVDSGPVLWYVLSPSGPQDPFSVGRYGGRVSLTGPLDFEQCDRYQLQLLAHDGPHEGRANLTVLVEDVNDNAPAFSQSLYQVMLLEHTPPGSAILSVSATDRDSGANGHISYHLASPADGFSVDPNNGTLFTIVGTVALGHDGSGAVDVVLEARDHGAPGRAARATVHVQLQDQNDHAPSFTLSHYRVAVTEDLPPGSTLLTLEATDADGSRSHAAVDYSIISGNWGRVFQLEPRLAEAGESAGPGPRALGCLVLLEPLDFESLTQYNLTVAAADRGQPPQSSVVPVTVTVLDVNDNPPVFTRASYRVAVPEDTPVGAELLHVEASDADPGPHGLVRFTVSSGDPSGLFELDESSGTLRLAHALDCETQARHQLVVQAADPAGAHFALAPVTIEVQDVNDHGPAFPLNLLSTSLAENQPPGTLVTTLHAIDGDAGAFGRLRYSLLEAGPGPEGREAFALNSSTGELRARVPFDYEHTESFRLLVGAADAGNLSASVTVSVLVTGEDEYDPVFLAPAFHFQVPEGARRGHSLGHVQATDEDGGADGLVLYSLATSSPYFGINQTTGALYLRVDSRAPGSGTATSGGGGRTRREAPRELRLEVIARGPLPGSRSATVPVTVDITHTALGLAPDLNLLLVGAVAASLGVVVVLALAALVLGLVRARSRKAEAAPGPMSQAAPLASDSLQKLGREPPSPPPSEHLYHQTLPSYGGPGAGGPYPRGGSLDPSHSSGRGSAEAAEDDEIRMINEFPHVASVASSLAARGPDSGIQQDADGLSDTSCEPPAPDTWYKGRKGGLLLPGAGATLYREEGPPATATAFLGGCGLSPAPTGDYGFPADGKPCVAGALTAIVAGEEELRGSYNWDYLLSWCPQFQPLASVFTEIARLKDEARPCPPAPRIDPPPLITAVAHPGAKSVPPKPANTAAARAIFPPASHRSPISHEGSLSSAAMSPSFSPSLSPLAARSPVVSPFGVAQGPSASALSAESGLEPPDDTELHI</sequence>
<dbReference type="GO" id="GO:0007389">
    <property type="term" value="P:pattern specification process"/>
    <property type="evidence" value="ECO:0007669"/>
    <property type="project" value="Ensembl"/>
</dbReference>
<comment type="subunit">
    <text evidence="12">Heterophilic interaction with FAT4; this interaction affects their respective protein levels.</text>
</comment>
<feature type="domain" description="Cadherin" evidence="19">
    <location>
        <begin position="686"/>
        <end position="790"/>
    </location>
</feature>
<evidence type="ECO:0000256" key="17">
    <source>
        <dbReference type="SAM" id="Phobius"/>
    </source>
</evidence>
<evidence type="ECO:0000256" key="8">
    <source>
        <dbReference type="ARBA" id="ARBA00022889"/>
    </source>
</evidence>
<keyword evidence="11" id="KW-0325">Glycoprotein</keyword>
<dbReference type="CDD" id="cd11304">
    <property type="entry name" value="Cadherin_repeat"/>
    <property type="match status" value="25"/>
</dbReference>
<evidence type="ECO:0000256" key="16">
    <source>
        <dbReference type="SAM" id="MobiDB-lite"/>
    </source>
</evidence>
<feature type="domain" description="Cadherin" evidence="19">
    <location>
        <begin position="1423"/>
        <end position="1526"/>
    </location>
</feature>
<dbReference type="SMART" id="SM00112">
    <property type="entry name" value="CA"/>
    <property type="match status" value="25"/>
</dbReference>
<keyword evidence="2" id="KW-1003">Cell membrane</keyword>
<dbReference type="STRING" id="9597.ENSPPAP00000030133"/>
<evidence type="ECO:0000256" key="2">
    <source>
        <dbReference type="ARBA" id="ARBA00022475"/>
    </source>
</evidence>
<dbReference type="FunFam" id="2.60.40.60:FF:000104">
    <property type="entry name" value="cadherin-23 isoform X1"/>
    <property type="match status" value="1"/>
</dbReference>
<feature type="domain" description="Cadherin" evidence="19">
    <location>
        <begin position="1224"/>
        <end position="1324"/>
    </location>
</feature>
<feature type="domain" description="Cadherin" evidence="19">
    <location>
        <begin position="256"/>
        <end position="362"/>
    </location>
</feature>
<dbReference type="EMBL" id="AJFE02065023">
    <property type="status" value="NOT_ANNOTATED_CDS"/>
    <property type="molecule type" value="Genomic_DNA"/>
</dbReference>
<feature type="compositionally biased region" description="Low complexity" evidence="16">
    <location>
        <begin position="3121"/>
        <end position="3143"/>
    </location>
</feature>
<keyword evidence="5 18" id="KW-0732">Signal</keyword>
<dbReference type="SUPFAM" id="SSF49313">
    <property type="entry name" value="Cadherin-like"/>
    <property type="match status" value="26"/>
</dbReference>
<reference evidence="20" key="2">
    <citation type="submission" date="2025-08" db="UniProtKB">
        <authorList>
            <consortium name="Ensembl"/>
        </authorList>
    </citation>
    <scope>IDENTIFICATION</scope>
</reference>
<keyword evidence="4 17" id="KW-0812">Transmembrane</keyword>
<reference evidence="20" key="3">
    <citation type="submission" date="2025-09" db="UniProtKB">
        <authorList>
            <consortium name="Ensembl"/>
        </authorList>
    </citation>
    <scope>IDENTIFICATION</scope>
</reference>
<evidence type="ECO:0000313" key="21">
    <source>
        <dbReference type="Proteomes" id="UP000240080"/>
    </source>
</evidence>
<feature type="domain" description="Cadherin" evidence="19">
    <location>
        <begin position="43"/>
        <end position="143"/>
    </location>
</feature>
<dbReference type="GO" id="GO:0072659">
    <property type="term" value="P:protein localization to plasma membrane"/>
    <property type="evidence" value="ECO:0007669"/>
    <property type="project" value="Ensembl"/>
</dbReference>
<feature type="domain" description="Cadherin" evidence="19">
    <location>
        <begin position="1333"/>
        <end position="1409"/>
    </location>
</feature>
<evidence type="ECO:0000256" key="6">
    <source>
        <dbReference type="ARBA" id="ARBA00022737"/>
    </source>
</evidence>
<feature type="region of interest" description="Disordered" evidence="16">
    <location>
        <begin position="3110"/>
        <end position="3175"/>
    </location>
</feature>
<dbReference type="Proteomes" id="UP000240080">
    <property type="component" value="Chromosome 11"/>
</dbReference>
<name>A0A2R9BL57_PANPA</name>
<dbReference type="GO" id="GO:0003273">
    <property type="term" value="P:cell migration involved in endocardial cushion formation"/>
    <property type="evidence" value="ECO:0007669"/>
    <property type="project" value="Ensembl"/>
</dbReference>
<dbReference type="Bgee" id="ENSPPAG00000038073">
    <property type="expression patterns" value="Expressed in testis and 6 other cell types or tissues"/>
</dbReference>
<feature type="domain" description="Cadherin" evidence="19">
    <location>
        <begin position="2049"/>
        <end position="2154"/>
    </location>
</feature>
<gene>
    <name evidence="20" type="primary">DCHS1</name>
</gene>
<evidence type="ECO:0000259" key="19">
    <source>
        <dbReference type="PROSITE" id="PS50268"/>
    </source>
</evidence>
<evidence type="ECO:0000256" key="11">
    <source>
        <dbReference type="ARBA" id="ARBA00023180"/>
    </source>
</evidence>
<dbReference type="GO" id="GO:0021915">
    <property type="term" value="P:neural tube development"/>
    <property type="evidence" value="ECO:0007669"/>
    <property type="project" value="Ensembl"/>
</dbReference>
<feature type="domain" description="Cadherin" evidence="19">
    <location>
        <begin position="1527"/>
        <end position="1628"/>
    </location>
</feature>
<dbReference type="GO" id="GO:0043931">
    <property type="term" value="P:ossification involved in bone maturation"/>
    <property type="evidence" value="ECO:0007669"/>
    <property type="project" value="Ensembl"/>
</dbReference>
<dbReference type="GO" id="GO:0003192">
    <property type="term" value="P:mitral valve formation"/>
    <property type="evidence" value="ECO:0007669"/>
    <property type="project" value="Ensembl"/>
</dbReference>
<proteinExistence type="predicted"/>
<dbReference type="GO" id="GO:0001658">
    <property type="term" value="P:branching involved in ureteric bud morphogenesis"/>
    <property type="evidence" value="ECO:0007669"/>
    <property type="project" value="Ensembl"/>
</dbReference>
<dbReference type="FunFam" id="2.60.40.60:FF:000214">
    <property type="entry name" value="Dachsous cadherin-related 1"/>
    <property type="match status" value="1"/>
</dbReference>
<dbReference type="GO" id="GO:0036342">
    <property type="term" value="P:post-anal tail morphogenesis"/>
    <property type="evidence" value="ECO:0007669"/>
    <property type="project" value="Ensembl"/>
</dbReference>
<feature type="domain" description="Cadherin" evidence="19">
    <location>
        <begin position="2480"/>
        <end position="2583"/>
    </location>
</feature>
<accession>A0A2R9BL57</accession>
<dbReference type="FunFam" id="2.60.40.60:FF:000060">
    <property type="entry name" value="Putative cadherin-23"/>
    <property type="match status" value="1"/>
</dbReference>
<reference evidence="20 21" key="1">
    <citation type="journal article" date="2012" name="Nature">
        <title>The bonobo genome compared with the chimpanzee and human genomes.</title>
        <authorList>
            <person name="Prufer K."/>
            <person name="Munch K."/>
            <person name="Hellmann I."/>
            <person name="Akagi K."/>
            <person name="Miller J.R."/>
            <person name="Walenz B."/>
            <person name="Koren S."/>
            <person name="Sutton G."/>
            <person name="Kodira C."/>
            <person name="Winer R."/>
            <person name="Knight J.R."/>
            <person name="Mullikin J.C."/>
            <person name="Meader S.J."/>
            <person name="Ponting C.P."/>
            <person name="Lunter G."/>
            <person name="Higashino S."/>
            <person name="Hobolth A."/>
            <person name="Dutheil J."/>
            <person name="Karakoc E."/>
            <person name="Alkan C."/>
            <person name="Sajjadian S."/>
            <person name="Catacchio C.R."/>
            <person name="Ventura M."/>
            <person name="Marques-Bonet T."/>
            <person name="Eichler E.E."/>
            <person name="Andre C."/>
            <person name="Atencia R."/>
            <person name="Mugisha L."/>
            <person name="Junhold J."/>
            <person name="Patterson N."/>
            <person name="Siebauer M."/>
            <person name="Good J.M."/>
            <person name="Fischer A."/>
            <person name="Ptak S.E."/>
            <person name="Lachmann M."/>
            <person name="Symer D.E."/>
            <person name="Mailund T."/>
            <person name="Schierup M.H."/>
            <person name="Andres A.M."/>
            <person name="Kelso J."/>
            <person name="Paabo S."/>
        </authorList>
    </citation>
    <scope>NUCLEOTIDE SEQUENCE [LARGE SCALE GENOMIC DNA]</scope>
</reference>
<dbReference type="InterPro" id="IPR002126">
    <property type="entry name" value="Cadherin-like_dom"/>
</dbReference>
<dbReference type="FunFam" id="2.60.40.60:FF:000007">
    <property type="entry name" value="Protocadherin alpha 2"/>
    <property type="match status" value="1"/>
</dbReference>
<dbReference type="GO" id="GO:0022008">
    <property type="term" value="P:neurogenesis"/>
    <property type="evidence" value="ECO:0007669"/>
    <property type="project" value="Ensembl"/>
</dbReference>
<dbReference type="GO" id="GO:0090102">
    <property type="term" value="P:cochlea development"/>
    <property type="evidence" value="ECO:0007669"/>
    <property type="project" value="Ensembl"/>
</dbReference>
<feature type="region of interest" description="Disordered" evidence="16">
    <location>
        <begin position="1942"/>
        <end position="1971"/>
    </location>
</feature>
<feature type="chain" id="PRO_5015342168" description="Protocadherin-16" evidence="18">
    <location>
        <begin position="43"/>
        <end position="3175"/>
    </location>
</feature>
<dbReference type="PROSITE" id="PS50268">
    <property type="entry name" value="CADHERIN_2"/>
    <property type="match status" value="26"/>
</dbReference>
<evidence type="ECO:0000256" key="10">
    <source>
        <dbReference type="ARBA" id="ARBA00023136"/>
    </source>
</evidence>
<dbReference type="Ensembl" id="ENSPPAT00000052991.1">
    <property type="protein sequence ID" value="ENSPPAP00000030133.1"/>
    <property type="gene ID" value="ENSPPAG00000038073.1"/>
</dbReference>
<feature type="region of interest" description="Disordered" evidence="16">
    <location>
        <begin position="2863"/>
        <end position="2917"/>
    </location>
</feature>
<feature type="domain" description="Cadherin" evidence="19">
    <location>
        <begin position="2360"/>
        <end position="2479"/>
    </location>
</feature>
<dbReference type="InterPro" id="IPR015919">
    <property type="entry name" value="Cadherin-like_sf"/>
</dbReference>
<keyword evidence="8" id="KW-0130">Cell adhesion</keyword>
<evidence type="ECO:0000256" key="15">
    <source>
        <dbReference type="PROSITE-ProRule" id="PRU00043"/>
    </source>
</evidence>
<dbReference type="FunFam" id="2.60.40.60:FF:000225">
    <property type="entry name" value="Dachsous cadherin-related 1"/>
    <property type="match status" value="1"/>
</dbReference>
<evidence type="ECO:0000256" key="12">
    <source>
        <dbReference type="ARBA" id="ARBA00062150"/>
    </source>
</evidence>
<dbReference type="FunFam" id="2.60.40.60:FF:000102">
    <property type="entry name" value="Dachsous cadherin-related 1b"/>
    <property type="match status" value="1"/>
</dbReference>
<feature type="compositionally biased region" description="Low complexity" evidence="16">
    <location>
        <begin position="3153"/>
        <end position="3166"/>
    </location>
</feature>
<organism evidence="20 21">
    <name type="scientific">Pan paniscus</name>
    <name type="common">Pygmy chimpanzee</name>
    <name type="synonym">Bonobo</name>
    <dbReference type="NCBI Taxonomy" id="9597"/>
    <lineage>
        <taxon>Eukaryota</taxon>
        <taxon>Metazoa</taxon>
        <taxon>Chordata</taxon>
        <taxon>Craniata</taxon>
        <taxon>Vertebrata</taxon>
        <taxon>Euteleostomi</taxon>
        <taxon>Mammalia</taxon>
        <taxon>Eutheria</taxon>
        <taxon>Euarchontoglires</taxon>
        <taxon>Primates</taxon>
        <taxon>Haplorrhini</taxon>
        <taxon>Catarrhini</taxon>
        <taxon>Hominidae</taxon>
        <taxon>Pan</taxon>
    </lineage>
</organism>
<dbReference type="PANTHER" id="PTHR24028:SF345">
    <property type="entry name" value="PROTOCADHERIN-16-LIKE"/>
    <property type="match status" value="1"/>
</dbReference>
<feature type="domain" description="Cadherin" evidence="19">
    <location>
        <begin position="791"/>
        <end position="894"/>
    </location>
</feature>
<feature type="signal peptide" evidence="18">
    <location>
        <begin position="1"/>
        <end position="42"/>
    </location>
</feature>
<evidence type="ECO:0000256" key="5">
    <source>
        <dbReference type="ARBA" id="ARBA00022729"/>
    </source>
</evidence>
<dbReference type="FunFam" id="2.60.40.60:FF:000235">
    <property type="entry name" value="Dachsous cadherin-related 1"/>
    <property type="match status" value="1"/>
</dbReference>
<dbReference type="Pfam" id="PF00028">
    <property type="entry name" value="Cadherin"/>
    <property type="match status" value="23"/>
</dbReference>
<feature type="domain" description="Cadherin" evidence="19">
    <location>
        <begin position="1733"/>
        <end position="1837"/>
    </location>
</feature>
<dbReference type="FunFam" id="2.60.40.60:FF:000150">
    <property type="entry name" value="Dachsous cadherin-related 1"/>
    <property type="match status" value="1"/>
</dbReference>
<comment type="subcellular location">
    <subcellularLocation>
        <location evidence="1">Cell membrane</location>
        <topology evidence="1">Single-pass type I membrane protein</topology>
    </subcellularLocation>
</comment>
<dbReference type="FunFam" id="2.60.40.60:FF:000158">
    <property type="entry name" value="Dachsous cadherin-related 1"/>
    <property type="match status" value="1"/>
</dbReference>
<evidence type="ECO:0000256" key="9">
    <source>
        <dbReference type="ARBA" id="ARBA00022989"/>
    </source>
</evidence>
<dbReference type="FunFam" id="2.60.40.60:FF:000153">
    <property type="entry name" value="Dachsous cadherin-related 2"/>
    <property type="match status" value="1"/>
</dbReference>
<protein>
    <recommendedName>
        <fullName evidence="13">Protocadherin-16</fullName>
    </recommendedName>
    <alternativeName>
        <fullName evidence="14">Protein dachsous homolog 1</fullName>
    </alternativeName>
</protein>
<feature type="domain" description="Cadherin" evidence="19">
    <location>
        <begin position="1106"/>
        <end position="1211"/>
    </location>
</feature>
<dbReference type="GO" id="GO:0010467">
    <property type="term" value="P:gene expression"/>
    <property type="evidence" value="ECO:0007669"/>
    <property type="project" value="Ensembl"/>
</dbReference>
<dbReference type="FunFam" id="2.60.40.60:FF:000020">
    <property type="entry name" value="Dachsous cadherin-related 1b"/>
    <property type="match status" value="11"/>
</dbReference>
<dbReference type="FunFam" id="2.60.40.60:FF:000140">
    <property type="entry name" value="Dachsous cadherin-related 1"/>
    <property type="match status" value="1"/>
</dbReference>
<evidence type="ECO:0000256" key="3">
    <source>
        <dbReference type="ARBA" id="ARBA00022553"/>
    </source>
</evidence>
<evidence type="ECO:0000256" key="7">
    <source>
        <dbReference type="ARBA" id="ARBA00022837"/>
    </source>
</evidence>
<feature type="domain" description="Cadherin" evidence="19">
    <location>
        <begin position="1946"/>
        <end position="2048"/>
    </location>
</feature>
<feature type="domain" description="Cadherin" evidence="19">
    <location>
        <begin position="2584"/>
        <end position="2690"/>
    </location>
</feature>
<dbReference type="GeneTree" id="ENSGT00940000161822"/>
<dbReference type="FunFam" id="2.60.40.60:FF:000035">
    <property type="entry name" value="Protocadherin Fat 3"/>
    <property type="match status" value="2"/>
</dbReference>
<dbReference type="GO" id="GO:0045177">
    <property type="term" value="C:apical part of cell"/>
    <property type="evidence" value="ECO:0007669"/>
    <property type="project" value="Ensembl"/>
</dbReference>
<feature type="domain" description="Cadherin" evidence="19">
    <location>
        <begin position="895"/>
        <end position="1000"/>
    </location>
</feature>
<evidence type="ECO:0000313" key="20">
    <source>
        <dbReference type="Ensembl" id="ENSPPAP00000030133.1"/>
    </source>
</evidence>
<dbReference type="EMBL" id="AJFE02065024">
    <property type="status" value="NOT_ANNOTATED_CDS"/>
    <property type="molecule type" value="Genomic_DNA"/>
</dbReference>
<dbReference type="GO" id="GO:0007156">
    <property type="term" value="P:homophilic cell adhesion via plasma membrane adhesion molecules"/>
    <property type="evidence" value="ECO:0007669"/>
    <property type="project" value="InterPro"/>
</dbReference>
<keyword evidence="21" id="KW-1185">Reference proteome</keyword>
<dbReference type="OMA" id="STCQIRI"/>
<feature type="domain" description="Cadherin" evidence="19">
    <location>
        <begin position="482"/>
        <end position="578"/>
    </location>
</feature>
<keyword evidence="9 17" id="KW-1133">Transmembrane helix</keyword>
<evidence type="ECO:0000256" key="13">
    <source>
        <dbReference type="ARBA" id="ARBA00072299"/>
    </source>
</evidence>
<feature type="domain" description="Cadherin" evidence="19">
    <location>
        <begin position="1860"/>
        <end position="1945"/>
    </location>
</feature>
<keyword evidence="3" id="KW-0597">Phosphoprotein</keyword>
<dbReference type="InterPro" id="IPR050174">
    <property type="entry name" value="Protocadherin/Cadherin-CA"/>
</dbReference>
<feature type="domain" description="Cadherin" evidence="19">
    <location>
        <begin position="1001"/>
        <end position="1111"/>
    </location>
</feature>
<dbReference type="InterPro" id="IPR020894">
    <property type="entry name" value="Cadherin_CS"/>
</dbReference>
<feature type="domain" description="Cadherin" evidence="19">
    <location>
        <begin position="144"/>
        <end position="255"/>
    </location>
</feature>